<evidence type="ECO:0000313" key="2">
    <source>
        <dbReference type="Proteomes" id="UP000028981"/>
    </source>
</evidence>
<dbReference type="AlphaFoldDB" id="A0A087LY35"/>
<organism evidence="1 2">
    <name type="scientific">Devosia riboflavina</name>
    <dbReference type="NCBI Taxonomy" id="46914"/>
    <lineage>
        <taxon>Bacteria</taxon>
        <taxon>Pseudomonadati</taxon>
        <taxon>Pseudomonadota</taxon>
        <taxon>Alphaproteobacteria</taxon>
        <taxon>Hyphomicrobiales</taxon>
        <taxon>Devosiaceae</taxon>
        <taxon>Devosia</taxon>
    </lineage>
</organism>
<evidence type="ECO:0000313" key="1">
    <source>
        <dbReference type="EMBL" id="KFL29538.1"/>
    </source>
</evidence>
<gene>
    <name evidence="1" type="ORF">JP75_20420</name>
</gene>
<dbReference type="OrthoDB" id="1495368at2"/>
<evidence type="ECO:0008006" key="3">
    <source>
        <dbReference type="Google" id="ProtNLM"/>
    </source>
</evidence>
<sequence length="110" mass="12166">MSSRTEQIAKLNDLLRATFLTGKVVLTEGIASLDDDRRAEVLSRVQSFSNFSTDNDPYGERDFGAFEVAGAGRVFWKIDYYNGTLDGGSEDPADAKKTTRVLTIMLASEY</sequence>
<dbReference type="EMBL" id="JQGC01000024">
    <property type="protein sequence ID" value="KFL29538.1"/>
    <property type="molecule type" value="Genomic_DNA"/>
</dbReference>
<keyword evidence="2" id="KW-1185">Reference proteome</keyword>
<reference evidence="1 2" key="1">
    <citation type="submission" date="2014-08" db="EMBL/GenBank/DDBJ databases">
        <authorList>
            <person name="Hassan Y.I."/>
            <person name="Lepp D."/>
            <person name="Zhou T."/>
        </authorList>
    </citation>
    <scope>NUCLEOTIDE SEQUENCE [LARGE SCALE GENOMIC DNA]</scope>
    <source>
        <strain evidence="1 2">IFO13584</strain>
    </source>
</reference>
<dbReference type="RefSeq" id="WP_035086260.1">
    <property type="nucleotide sequence ID" value="NZ_JQGC01000024.1"/>
</dbReference>
<dbReference type="Proteomes" id="UP000028981">
    <property type="component" value="Unassembled WGS sequence"/>
</dbReference>
<dbReference type="InterPro" id="IPR022243">
    <property type="entry name" value="DUF3768"/>
</dbReference>
<dbReference type="STRING" id="46914.JP75_20420"/>
<name>A0A087LY35_9HYPH</name>
<dbReference type="Pfam" id="PF12599">
    <property type="entry name" value="DUF3768"/>
    <property type="match status" value="1"/>
</dbReference>
<proteinExistence type="predicted"/>
<comment type="caution">
    <text evidence="1">The sequence shown here is derived from an EMBL/GenBank/DDBJ whole genome shotgun (WGS) entry which is preliminary data.</text>
</comment>
<protein>
    <recommendedName>
        <fullName evidence="3">DUF3768 domain-containing protein</fullName>
    </recommendedName>
</protein>
<accession>A0A087LY35</accession>